<evidence type="ECO:0000259" key="1">
    <source>
        <dbReference type="PROSITE" id="PS51186"/>
    </source>
</evidence>
<dbReference type="PANTHER" id="PTHR43792:SF1">
    <property type="entry name" value="N-ACETYLTRANSFERASE DOMAIN-CONTAINING PROTEIN"/>
    <property type="match status" value="1"/>
</dbReference>
<dbReference type="Pfam" id="PF13302">
    <property type="entry name" value="Acetyltransf_3"/>
    <property type="match status" value="1"/>
</dbReference>
<keyword evidence="2" id="KW-0808">Transferase</keyword>
<evidence type="ECO:0000313" key="2">
    <source>
        <dbReference type="EMBL" id="VTM56122.1"/>
    </source>
</evidence>
<dbReference type="Gene3D" id="3.40.630.30">
    <property type="match status" value="1"/>
</dbReference>
<dbReference type="CDD" id="cd04301">
    <property type="entry name" value="NAT_SF"/>
    <property type="match status" value="1"/>
</dbReference>
<dbReference type="InterPro" id="IPR016181">
    <property type="entry name" value="Acyl_CoA_acyltransferase"/>
</dbReference>
<dbReference type="SUPFAM" id="SSF55729">
    <property type="entry name" value="Acyl-CoA N-acyltransferases (Nat)"/>
    <property type="match status" value="1"/>
</dbReference>
<dbReference type="InterPro" id="IPR051531">
    <property type="entry name" value="N-acetyltransferase"/>
</dbReference>
<dbReference type="PANTHER" id="PTHR43792">
    <property type="entry name" value="GNAT FAMILY, PUTATIVE (AFU_ORTHOLOGUE AFUA_3G00765)-RELATED-RELATED"/>
    <property type="match status" value="1"/>
</dbReference>
<organism evidence="2">
    <name type="scientific">Klebsiella pneumoniae</name>
    <dbReference type="NCBI Taxonomy" id="573"/>
    <lineage>
        <taxon>Bacteria</taxon>
        <taxon>Pseudomonadati</taxon>
        <taxon>Pseudomonadota</taxon>
        <taxon>Gammaproteobacteria</taxon>
        <taxon>Enterobacterales</taxon>
        <taxon>Enterobacteriaceae</taxon>
        <taxon>Klebsiella/Raoultella group</taxon>
        <taxon>Klebsiella</taxon>
        <taxon>Klebsiella pneumoniae complex</taxon>
    </lineage>
</organism>
<accession>A0A4P0Y6K2</accession>
<reference evidence="2" key="1">
    <citation type="submission" date="2019-04" db="EMBL/GenBank/DDBJ databases">
        <authorList>
            <consortium name="Pathogen Informatics"/>
        </authorList>
    </citation>
    <scope>NUCLEOTIDE SEQUENCE</scope>
    <source>
        <strain evidence="2">NCTC9183</strain>
    </source>
</reference>
<dbReference type="PROSITE" id="PS51186">
    <property type="entry name" value="GNAT"/>
    <property type="match status" value="1"/>
</dbReference>
<name>A0A4P0Y6K2_KLEPN</name>
<proteinExistence type="predicted"/>
<dbReference type="AlphaFoldDB" id="A0A4P0Y6K2"/>
<dbReference type="InterPro" id="IPR000182">
    <property type="entry name" value="GNAT_dom"/>
</dbReference>
<sequence length="261" mass="29468">MMLPLTTPRLLLRRFRTEDLPSFSHYRNLPEVARFQSWTHYGMTEATAFYEQQRSLAFAEDESWFQLAVEIQANGALAGDVGIHFFDQGRQAELGMTFSPAYQHQGYAREAMRAVMALLFEQLAYHRLTAVVDTRIPARSNSWKGWAFVARRITGRISFLKASGAMSTSTRCCAANISEVTGEPSLLAMLCNTQFDCLKGNEHIGGKVDFFPSIRLIIDPEPQNAASSRIRQNDNFFFTPFFCSCKETLLSMTAYPCALIV</sequence>
<gene>
    <name evidence="2" type="ORF">NCTC9183_03875</name>
</gene>
<dbReference type="Proteomes" id="UP000507695">
    <property type="component" value="Unassembled WGS sequence"/>
</dbReference>
<dbReference type="GO" id="GO:0016747">
    <property type="term" value="F:acyltransferase activity, transferring groups other than amino-acyl groups"/>
    <property type="evidence" value="ECO:0007669"/>
    <property type="project" value="InterPro"/>
</dbReference>
<dbReference type="EMBL" id="CABDVL010000003">
    <property type="protein sequence ID" value="VTM56122.1"/>
    <property type="molecule type" value="Genomic_DNA"/>
</dbReference>
<protein>
    <submittedName>
        <fullName evidence="2">Putative acetyltransferase</fullName>
    </submittedName>
</protein>
<feature type="domain" description="N-acetyltransferase" evidence="1">
    <location>
        <begin position="10"/>
        <end position="171"/>
    </location>
</feature>